<dbReference type="CDD" id="cd06170">
    <property type="entry name" value="LuxR_C_like"/>
    <property type="match status" value="1"/>
</dbReference>
<dbReference type="Pfam" id="PF17874">
    <property type="entry name" value="TPR_MalT"/>
    <property type="match status" value="1"/>
</dbReference>
<dbReference type="InterPro" id="IPR041617">
    <property type="entry name" value="TPR_MalT"/>
</dbReference>
<proteinExistence type="predicted"/>
<reference evidence="5" key="1">
    <citation type="submission" date="2022-01" db="EMBL/GenBank/DDBJ databases">
        <authorList>
            <person name="Criscuolo A."/>
        </authorList>
    </citation>
    <scope>NUCLEOTIDE SEQUENCE</scope>
    <source>
        <strain evidence="5">CIP111893</strain>
    </source>
</reference>
<feature type="domain" description="HTH luxR-type" evidence="4">
    <location>
        <begin position="855"/>
        <end position="920"/>
    </location>
</feature>
<dbReference type="Proteomes" id="UP000838686">
    <property type="component" value="Unassembled WGS sequence"/>
</dbReference>
<evidence type="ECO:0000313" key="6">
    <source>
        <dbReference type="Proteomes" id="UP000838686"/>
    </source>
</evidence>
<dbReference type="InterPro" id="IPR027417">
    <property type="entry name" value="P-loop_NTPase"/>
</dbReference>
<dbReference type="Pfam" id="PF00196">
    <property type="entry name" value="GerE"/>
    <property type="match status" value="1"/>
</dbReference>
<dbReference type="SMART" id="SM00028">
    <property type="entry name" value="TPR"/>
    <property type="match status" value="3"/>
</dbReference>
<dbReference type="EMBL" id="CAKMMF010000012">
    <property type="protein sequence ID" value="CAH1206440.1"/>
    <property type="molecule type" value="Genomic_DNA"/>
</dbReference>
<dbReference type="RefSeq" id="WP_236342872.1">
    <property type="nucleotide sequence ID" value="NZ_CAKMMF010000012.1"/>
</dbReference>
<keyword evidence="6" id="KW-1185">Reference proteome</keyword>
<protein>
    <submittedName>
        <fullName evidence="5">HTH-type transcriptional regulator MalT</fullName>
    </submittedName>
</protein>
<dbReference type="InterPro" id="IPR000792">
    <property type="entry name" value="Tscrpt_reg_LuxR_C"/>
</dbReference>
<evidence type="ECO:0000256" key="1">
    <source>
        <dbReference type="ARBA" id="ARBA00023015"/>
    </source>
</evidence>
<dbReference type="SMART" id="SM00421">
    <property type="entry name" value="HTH_LUXR"/>
    <property type="match status" value="1"/>
</dbReference>
<organism evidence="5 6">
    <name type="scientific">Paenibacillus plantiphilus</name>
    <dbReference type="NCBI Taxonomy" id="2905650"/>
    <lineage>
        <taxon>Bacteria</taxon>
        <taxon>Bacillati</taxon>
        <taxon>Bacillota</taxon>
        <taxon>Bacilli</taxon>
        <taxon>Bacillales</taxon>
        <taxon>Paenibacillaceae</taxon>
        <taxon>Paenibacillus</taxon>
    </lineage>
</organism>
<dbReference type="InterPro" id="IPR011990">
    <property type="entry name" value="TPR-like_helical_dom_sf"/>
</dbReference>
<dbReference type="Gene3D" id="3.40.50.300">
    <property type="entry name" value="P-loop containing nucleotide triphosphate hydrolases"/>
    <property type="match status" value="1"/>
</dbReference>
<dbReference type="Gene3D" id="1.25.40.10">
    <property type="entry name" value="Tetratricopeptide repeat domain"/>
    <property type="match status" value="1"/>
</dbReference>
<dbReference type="Gene3D" id="1.10.10.10">
    <property type="entry name" value="Winged helix-like DNA-binding domain superfamily/Winged helix DNA-binding domain"/>
    <property type="match status" value="1"/>
</dbReference>
<evidence type="ECO:0000259" key="4">
    <source>
        <dbReference type="PROSITE" id="PS50043"/>
    </source>
</evidence>
<dbReference type="Pfam" id="PF25873">
    <property type="entry name" value="WHD_MalT"/>
    <property type="match status" value="1"/>
</dbReference>
<dbReference type="SUPFAM" id="SSF52540">
    <property type="entry name" value="P-loop containing nucleoside triphosphate hydrolases"/>
    <property type="match status" value="1"/>
</dbReference>
<accession>A0ABN8GKC3</accession>
<dbReference type="SUPFAM" id="SSF48452">
    <property type="entry name" value="TPR-like"/>
    <property type="match status" value="1"/>
</dbReference>
<dbReference type="SUPFAM" id="SSF46894">
    <property type="entry name" value="C-terminal effector domain of the bipartite response regulators"/>
    <property type="match status" value="1"/>
</dbReference>
<name>A0ABN8GKC3_9BACL</name>
<dbReference type="InterPro" id="IPR019734">
    <property type="entry name" value="TPR_rpt"/>
</dbReference>
<dbReference type="PANTHER" id="PTHR44688">
    <property type="entry name" value="DNA-BINDING TRANSCRIPTIONAL ACTIVATOR DEVR_DOSR"/>
    <property type="match status" value="1"/>
</dbReference>
<dbReference type="PRINTS" id="PR00038">
    <property type="entry name" value="HTHLUXR"/>
</dbReference>
<keyword evidence="2" id="KW-0238">DNA-binding</keyword>
<evidence type="ECO:0000256" key="3">
    <source>
        <dbReference type="ARBA" id="ARBA00023163"/>
    </source>
</evidence>
<keyword evidence="1" id="KW-0805">Transcription regulation</keyword>
<sequence length="923" mass="102757">MIIFTSIISTKLNIPPTQPKIIFRTQLIARLNEGLYRKLTLISASAGYGKTTLASQWLSGCDRRSAWLSLDEGDNDPNRFITYLFAALHTISENLVRDASILLQSPQRPPIESILATLINDLVKFSEPFIIVLDDYHLIDATSVHETVAFLLEHLPPHVHIVLLTRREPDLVLSRYRVRNQVTELGVADLKFNYAETAAFLHDVMDVKLTVEAVSSLETRTEGWVAGLQIAAVSLHGHPEADAFVKSFSGNQRLLMDYLIEEVLHNQSEALQQFLLYTSILDRFCGPLCDALLLDASTIPSDQVLASLERANLFIVPLDREQRWYRYHHLFAELLRQRLQKYISASKLVSVDQLHQRASVWYENNGLTLEAFRHAVAANNIESAARLVEGGGMPLHLQGEVAPVLNWLETLSKAELDAKPALWVIYGSALLMAGKPTEIEPKLLAAEAAMQHLQADAKGSDYIGLIAATRAAIAAIAIGGQPSVAEHKLQTAEDALQLSEVGDKTNDLVGQILPRHAGTALDLQQVDNVIAQSRRALEYLNPQSLPVRITALWLLGVACQLRGDRAEAREAYTEVLSISRKLGSNVISIMAIVGQGNLFEGDNRLFEAEERYRSALYLSGDLPLAAVCEAHMGLARICYEWNDLQNALQHVQKCSQMARQVNSKDMLVTCEIYLARLKLAQLDWVNAAVILADTKQYVSENSLLNRLPDIAELQVLAKLCLGELKEAKYLAEIHQLPLSLTRVHLANGHTASALSELIPFREQAEVKGWQDELLKAMVLHAVVMHAHGEEEQAVQLLLKALELAEPGGFMRIFIGEGQTIVLLLSAAAAHGRWTDYIQKLLAACEAESNRNSDKPIVQIEPLTQRELEVLKLITEGLSNRQIGERLFLALDTVKGHNRRIFEKLQVQRRTEAIALARKLGWIE</sequence>
<dbReference type="InterPro" id="IPR059106">
    <property type="entry name" value="WHD_MalT"/>
</dbReference>
<gene>
    <name evidence="5" type="primary">malT_4</name>
    <name evidence="5" type="ORF">PAECIP111893_02555</name>
</gene>
<dbReference type="PANTHER" id="PTHR44688:SF16">
    <property type="entry name" value="DNA-BINDING TRANSCRIPTIONAL ACTIVATOR DEVR_DOSR"/>
    <property type="match status" value="1"/>
</dbReference>
<keyword evidence="3" id="KW-0804">Transcription</keyword>
<comment type="caution">
    <text evidence="5">The sequence shown here is derived from an EMBL/GenBank/DDBJ whole genome shotgun (WGS) entry which is preliminary data.</text>
</comment>
<dbReference type="InterPro" id="IPR016032">
    <property type="entry name" value="Sig_transdc_resp-reg_C-effctor"/>
</dbReference>
<dbReference type="PROSITE" id="PS00622">
    <property type="entry name" value="HTH_LUXR_1"/>
    <property type="match status" value="1"/>
</dbReference>
<dbReference type="InterPro" id="IPR036388">
    <property type="entry name" value="WH-like_DNA-bd_sf"/>
</dbReference>
<dbReference type="PROSITE" id="PS50043">
    <property type="entry name" value="HTH_LUXR_2"/>
    <property type="match status" value="1"/>
</dbReference>
<evidence type="ECO:0000256" key="2">
    <source>
        <dbReference type="ARBA" id="ARBA00023125"/>
    </source>
</evidence>
<evidence type="ECO:0000313" key="5">
    <source>
        <dbReference type="EMBL" id="CAH1206440.1"/>
    </source>
</evidence>